<dbReference type="KEGG" id="pus:CKA81_16565"/>
<dbReference type="InterPro" id="IPR005119">
    <property type="entry name" value="LysR_subst-bd"/>
</dbReference>
<dbReference type="PANTHER" id="PTHR30537">
    <property type="entry name" value="HTH-TYPE TRANSCRIPTIONAL REGULATOR"/>
    <property type="match status" value="1"/>
</dbReference>
<keyword evidence="7" id="KW-1185">Reference proteome</keyword>
<feature type="domain" description="HTH lysR-type" evidence="5">
    <location>
        <begin position="6"/>
        <end position="63"/>
    </location>
</feature>
<dbReference type="InterPro" id="IPR036390">
    <property type="entry name" value="WH_DNA-bd_sf"/>
</dbReference>
<dbReference type="Pfam" id="PF03466">
    <property type="entry name" value="LysR_substrate"/>
    <property type="match status" value="1"/>
</dbReference>
<dbReference type="RefSeq" id="WP_128356287.1">
    <property type="nucleotide sequence ID" value="NZ_CP022987.1"/>
</dbReference>
<dbReference type="PANTHER" id="PTHR30537:SF26">
    <property type="entry name" value="GLYCINE CLEAVAGE SYSTEM TRANSCRIPTIONAL ACTIVATOR"/>
    <property type="match status" value="1"/>
</dbReference>
<evidence type="ECO:0000313" key="6">
    <source>
        <dbReference type="EMBL" id="QAA95295.1"/>
    </source>
</evidence>
<dbReference type="PROSITE" id="PS50931">
    <property type="entry name" value="HTH_LYSR"/>
    <property type="match status" value="1"/>
</dbReference>
<dbReference type="GO" id="GO:0006351">
    <property type="term" value="P:DNA-templated transcription"/>
    <property type="evidence" value="ECO:0007669"/>
    <property type="project" value="TreeGrafter"/>
</dbReference>
<dbReference type="PRINTS" id="PR00039">
    <property type="entry name" value="HTHLYSR"/>
</dbReference>
<dbReference type="AlphaFoldDB" id="A0A410GGB1"/>
<keyword evidence="4" id="KW-0804">Transcription</keyword>
<gene>
    <name evidence="6" type="ORF">CKA81_16565</name>
</gene>
<dbReference type="EMBL" id="CP022987">
    <property type="protein sequence ID" value="QAA95295.1"/>
    <property type="molecule type" value="Genomic_DNA"/>
</dbReference>
<evidence type="ECO:0000256" key="1">
    <source>
        <dbReference type="ARBA" id="ARBA00009437"/>
    </source>
</evidence>
<dbReference type="InterPro" id="IPR058163">
    <property type="entry name" value="LysR-type_TF_proteobact-type"/>
</dbReference>
<evidence type="ECO:0000256" key="2">
    <source>
        <dbReference type="ARBA" id="ARBA00023015"/>
    </source>
</evidence>
<dbReference type="InterPro" id="IPR036388">
    <property type="entry name" value="WH-like_DNA-bd_sf"/>
</dbReference>
<dbReference type="InterPro" id="IPR000847">
    <property type="entry name" value="LysR_HTH_N"/>
</dbReference>
<keyword evidence="3" id="KW-0238">DNA-binding</keyword>
<evidence type="ECO:0000313" key="7">
    <source>
        <dbReference type="Proteomes" id="UP000283474"/>
    </source>
</evidence>
<accession>A0A410GGB1</accession>
<comment type="similarity">
    <text evidence="1">Belongs to the LysR transcriptional regulatory family.</text>
</comment>
<dbReference type="Proteomes" id="UP000283474">
    <property type="component" value="Chromosome"/>
</dbReference>
<dbReference type="SUPFAM" id="SSF53850">
    <property type="entry name" value="Periplasmic binding protein-like II"/>
    <property type="match status" value="1"/>
</dbReference>
<dbReference type="GO" id="GO:0003700">
    <property type="term" value="F:DNA-binding transcription factor activity"/>
    <property type="evidence" value="ECO:0007669"/>
    <property type="project" value="InterPro"/>
</dbReference>
<dbReference type="OrthoDB" id="8591238at2"/>
<dbReference type="Gene3D" id="3.40.190.10">
    <property type="entry name" value="Periplasmic binding protein-like II"/>
    <property type="match status" value="2"/>
</dbReference>
<dbReference type="Gene3D" id="1.10.10.10">
    <property type="entry name" value="Winged helix-like DNA-binding domain superfamily/Winged helix DNA-binding domain"/>
    <property type="match status" value="1"/>
</dbReference>
<sequence>MRTRYPPLPALTAFEIVYRLRSISKAAQELSVTQSAVSKQIQSLESFFDLTLFERRPRSLHPTAAADLLWARLVPCLDELEGVVREMMATRQGGGVLNLAVVPTFATRWLMPRLRKLAHTHPGLVLNLSTQLDRFEFSGTGLDAGIIFGQPDWPNCDYDLIAEESQVVVCSPSFIAQHGRPAAHPDIARFKLLHSASRPNAWPRWFEFHGLPEPAGAPGPRFDLFSMVAEAAKAGLGVALLPELLIDDELKQGALIRLFAVEPYSAGAYYFIYPRPKAKMSGLQAFRDWLLDEAKQT</sequence>
<protein>
    <recommendedName>
        <fullName evidence="5">HTH lysR-type domain-containing protein</fullName>
    </recommendedName>
</protein>
<evidence type="ECO:0000256" key="3">
    <source>
        <dbReference type="ARBA" id="ARBA00023125"/>
    </source>
</evidence>
<dbReference type="SUPFAM" id="SSF46785">
    <property type="entry name" value="Winged helix' DNA-binding domain"/>
    <property type="match status" value="1"/>
</dbReference>
<dbReference type="Pfam" id="PF00126">
    <property type="entry name" value="HTH_1"/>
    <property type="match status" value="1"/>
</dbReference>
<reference evidence="6 7" key="1">
    <citation type="submission" date="2017-08" db="EMBL/GenBank/DDBJ databases">
        <authorList>
            <person name="Park S.-J."/>
            <person name="Kim H."/>
        </authorList>
    </citation>
    <scope>NUCLEOTIDE SEQUENCE [LARGE SCALE GENOMIC DNA]</scope>
    <source>
        <strain evidence="7">ye3</strain>
    </source>
</reference>
<name>A0A410GGB1_9BURK</name>
<evidence type="ECO:0000259" key="5">
    <source>
        <dbReference type="PROSITE" id="PS50931"/>
    </source>
</evidence>
<organism evidence="6 7">
    <name type="scientific">Pollutimonas thiosulfatoxidans</name>
    <dbReference type="NCBI Taxonomy" id="2028345"/>
    <lineage>
        <taxon>Bacteria</taxon>
        <taxon>Pseudomonadati</taxon>
        <taxon>Pseudomonadota</taxon>
        <taxon>Betaproteobacteria</taxon>
        <taxon>Burkholderiales</taxon>
        <taxon>Alcaligenaceae</taxon>
        <taxon>Pollutimonas</taxon>
    </lineage>
</organism>
<keyword evidence="2" id="KW-0805">Transcription regulation</keyword>
<evidence type="ECO:0000256" key="4">
    <source>
        <dbReference type="ARBA" id="ARBA00023163"/>
    </source>
</evidence>
<proteinExistence type="inferred from homology"/>
<dbReference type="GO" id="GO:0043565">
    <property type="term" value="F:sequence-specific DNA binding"/>
    <property type="evidence" value="ECO:0007669"/>
    <property type="project" value="TreeGrafter"/>
</dbReference>